<keyword evidence="6" id="KW-0723">Serine/threonine-protein kinase</keyword>
<dbReference type="InterPro" id="IPR032675">
    <property type="entry name" value="LRR_dom_sf"/>
</dbReference>
<evidence type="ECO:0000256" key="16">
    <source>
        <dbReference type="ARBA" id="ARBA00022989"/>
    </source>
</evidence>
<dbReference type="InterPro" id="IPR017441">
    <property type="entry name" value="Protein_kinase_ATP_BS"/>
</dbReference>
<evidence type="ECO:0000256" key="5">
    <source>
        <dbReference type="ARBA" id="ARBA00022475"/>
    </source>
</evidence>
<keyword evidence="14" id="KW-0418">Kinase</keyword>
<evidence type="ECO:0000256" key="1">
    <source>
        <dbReference type="ARBA" id="ARBA00004162"/>
    </source>
</evidence>
<dbReference type="GO" id="GO:0004674">
    <property type="term" value="F:protein serine/threonine kinase activity"/>
    <property type="evidence" value="ECO:0007669"/>
    <property type="project" value="UniProtKB-KW"/>
</dbReference>
<feature type="chain" id="PRO_5032395282" description="Receptor kinase-like protein Xa21" evidence="27">
    <location>
        <begin position="22"/>
        <end position="676"/>
    </location>
</feature>
<comment type="caution">
    <text evidence="29">The sequence shown here is derived from an EMBL/GenBank/DDBJ whole genome shotgun (WGS) entry which is preliminary data.</text>
</comment>
<evidence type="ECO:0000313" key="29">
    <source>
        <dbReference type="EMBL" id="CAD6232743.1"/>
    </source>
</evidence>
<evidence type="ECO:0000256" key="9">
    <source>
        <dbReference type="ARBA" id="ARBA00022679"/>
    </source>
</evidence>
<dbReference type="PROSITE" id="PS00108">
    <property type="entry name" value="PROTEIN_KINASE_ST"/>
    <property type="match status" value="1"/>
</dbReference>
<dbReference type="PANTHER" id="PTHR27008:SF376">
    <property type="entry name" value="OS01G0152000 PROTEIN"/>
    <property type="match status" value="1"/>
</dbReference>
<dbReference type="PROSITE" id="PS00107">
    <property type="entry name" value="PROTEIN_KINASE_ATP"/>
    <property type="match status" value="1"/>
</dbReference>
<evidence type="ECO:0000256" key="7">
    <source>
        <dbReference type="ARBA" id="ARBA00022553"/>
    </source>
</evidence>
<comment type="function">
    <text evidence="23">The processed protein kinase Xa21 chain released by protein cleavage after X.oryzae pv. oryzae protein Ax21 detection translocates into the nucleus where it can bind and regulate WRKY62, a transcription factor. Confers resistance to the bacterial pathogen X.oryzae pv. oryzae (Xoo).</text>
</comment>
<dbReference type="FunFam" id="3.30.200.20:FF:000432">
    <property type="entry name" value="LRR receptor-like serine/threonine-protein kinase EFR"/>
    <property type="match status" value="1"/>
</dbReference>
<feature type="binding site" evidence="25">
    <location>
        <position position="284"/>
    </location>
    <ligand>
        <name>ATP</name>
        <dbReference type="ChEBI" id="CHEBI:30616"/>
    </ligand>
</feature>
<dbReference type="SUPFAM" id="SSF56112">
    <property type="entry name" value="Protein kinase-like (PK-like)"/>
    <property type="match status" value="1"/>
</dbReference>
<keyword evidence="8" id="KW-0433">Leucine-rich repeat</keyword>
<dbReference type="InterPro" id="IPR051809">
    <property type="entry name" value="Plant_receptor-like_S/T_kinase"/>
</dbReference>
<evidence type="ECO:0000256" key="2">
    <source>
        <dbReference type="ARBA" id="ARBA00004389"/>
    </source>
</evidence>
<keyword evidence="12" id="KW-0677">Repeat</keyword>
<comment type="subcellular location">
    <subcellularLocation>
        <location evidence="1">Cell membrane</location>
        <topology evidence="1">Single-pass membrane protein</topology>
    </subcellularLocation>
    <subcellularLocation>
        <location evidence="2">Endoplasmic reticulum membrane</location>
        <topology evidence="2">Single-pass membrane protein</topology>
    </subcellularLocation>
</comment>
<organism evidence="29 30">
    <name type="scientific">Miscanthus lutarioriparius</name>
    <dbReference type="NCBI Taxonomy" id="422564"/>
    <lineage>
        <taxon>Eukaryota</taxon>
        <taxon>Viridiplantae</taxon>
        <taxon>Streptophyta</taxon>
        <taxon>Embryophyta</taxon>
        <taxon>Tracheophyta</taxon>
        <taxon>Spermatophyta</taxon>
        <taxon>Magnoliopsida</taxon>
        <taxon>Liliopsida</taxon>
        <taxon>Poales</taxon>
        <taxon>Poaceae</taxon>
        <taxon>PACMAD clade</taxon>
        <taxon>Panicoideae</taxon>
        <taxon>Andropogonodae</taxon>
        <taxon>Andropogoneae</taxon>
        <taxon>Saccharinae</taxon>
        <taxon>Miscanthus</taxon>
    </lineage>
</organism>
<dbReference type="SUPFAM" id="SSF52058">
    <property type="entry name" value="L domain-like"/>
    <property type="match status" value="1"/>
</dbReference>
<evidence type="ECO:0000313" key="30">
    <source>
        <dbReference type="Proteomes" id="UP000604825"/>
    </source>
</evidence>
<evidence type="ECO:0000256" key="24">
    <source>
        <dbReference type="ARBA" id="ARBA00072040"/>
    </source>
</evidence>
<protein>
    <recommendedName>
        <fullName evidence="24">Receptor kinase-like protein Xa21</fullName>
        <ecNumber evidence="4">2.7.11.1</ecNumber>
    </recommendedName>
</protein>
<keyword evidence="10 26" id="KW-0812">Transmembrane</keyword>
<comment type="catalytic activity">
    <reaction evidence="20">
        <text>L-threonyl-[protein] + ATP = O-phospho-L-threonyl-[protein] + ADP + H(+)</text>
        <dbReference type="Rhea" id="RHEA:46608"/>
        <dbReference type="Rhea" id="RHEA-COMP:11060"/>
        <dbReference type="Rhea" id="RHEA-COMP:11605"/>
        <dbReference type="ChEBI" id="CHEBI:15378"/>
        <dbReference type="ChEBI" id="CHEBI:30013"/>
        <dbReference type="ChEBI" id="CHEBI:30616"/>
        <dbReference type="ChEBI" id="CHEBI:61977"/>
        <dbReference type="ChEBI" id="CHEBI:456216"/>
        <dbReference type="EC" id="2.7.11.1"/>
    </reaction>
</comment>
<accession>A0A811P3A9</accession>
<evidence type="ECO:0000256" key="14">
    <source>
        <dbReference type="ARBA" id="ARBA00022777"/>
    </source>
</evidence>
<keyword evidence="16 26" id="KW-1133">Transmembrane helix</keyword>
<keyword evidence="17 26" id="KW-0472">Membrane</keyword>
<evidence type="ECO:0000256" key="18">
    <source>
        <dbReference type="ARBA" id="ARBA00023170"/>
    </source>
</evidence>
<comment type="catalytic activity">
    <reaction evidence="21">
        <text>L-seryl-[protein] + ATP = O-phospho-L-seryl-[protein] + ADP + H(+)</text>
        <dbReference type="Rhea" id="RHEA:17989"/>
        <dbReference type="Rhea" id="RHEA-COMP:9863"/>
        <dbReference type="Rhea" id="RHEA-COMP:11604"/>
        <dbReference type="ChEBI" id="CHEBI:15378"/>
        <dbReference type="ChEBI" id="CHEBI:29999"/>
        <dbReference type="ChEBI" id="CHEBI:30616"/>
        <dbReference type="ChEBI" id="CHEBI:83421"/>
        <dbReference type="ChEBI" id="CHEBI:456216"/>
        <dbReference type="EC" id="2.7.11.1"/>
    </reaction>
</comment>
<dbReference type="PROSITE" id="PS50011">
    <property type="entry name" value="PROTEIN_KINASE_DOM"/>
    <property type="match status" value="1"/>
</dbReference>
<evidence type="ECO:0000256" key="12">
    <source>
        <dbReference type="ARBA" id="ARBA00022737"/>
    </source>
</evidence>
<keyword evidence="13 25" id="KW-0547">Nucleotide-binding</keyword>
<name>A0A811P3A9_9POAL</name>
<dbReference type="SMART" id="SM00220">
    <property type="entry name" value="S_TKc"/>
    <property type="match status" value="1"/>
</dbReference>
<dbReference type="Pfam" id="PF00069">
    <property type="entry name" value="Pkinase"/>
    <property type="match status" value="1"/>
</dbReference>
<evidence type="ECO:0000256" key="23">
    <source>
        <dbReference type="ARBA" id="ARBA00056628"/>
    </source>
</evidence>
<dbReference type="Pfam" id="PF08263">
    <property type="entry name" value="LRRNT_2"/>
    <property type="match status" value="1"/>
</dbReference>
<keyword evidence="11 27" id="KW-0732">Signal</keyword>
<dbReference type="InterPro" id="IPR013210">
    <property type="entry name" value="LRR_N_plant-typ"/>
</dbReference>
<dbReference type="GO" id="GO:0005524">
    <property type="term" value="F:ATP binding"/>
    <property type="evidence" value="ECO:0007669"/>
    <property type="project" value="UniProtKB-UniRule"/>
</dbReference>
<dbReference type="EMBL" id="CAJGYO010000005">
    <property type="protein sequence ID" value="CAD6232743.1"/>
    <property type="molecule type" value="Genomic_DNA"/>
</dbReference>
<keyword evidence="9" id="KW-0808">Transferase</keyword>
<evidence type="ECO:0000256" key="26">
    <source>
        <dbReference type="SAM" id="Phobius"/>
    </source>
</evidence>
<evidence type="ECO:0000256" key="27">
    <source>
        <dbReference type="SAM" id="SignalP"/>
    </source>
</evidence>
<dbReference type="PANTHER" id="PTHR27008">
    <property type="entry name" value="OS04G0122200 PROTEIN"/>
    <property type="match status" value="1"/>
</dbReference>
<dbReference type="InterPro" id="IPR011009">
    <property type="entry name" value="Kinase-like_dom_sf"/>
</dbReference>
<dbReference type="FunFam" id="1.10.510.10:FF:000358">
    <property type="entry name" value="Putative leucine-rich repeat receptor-like serine/threonine-protein kinase"/>
    <property type="match status" value="1"/>
</dbReference>
<gene>
    <name evidence="29" type="ORF">NCGR_LOCUS22345</name>
</gene>
<dbReference type="OrthoDB" id="1103805at2759"/>
<keyword evidence="19" id="KW-0325">Glycoprotein</keyword>
<evidence type="ECO:0000256" key="4">
    <source>
        <dbReference type="ARBA" id="ARBA00012513"/>
    </source>
</evidence>
<keyword evidence="18" id="KW-0675">Receptor</keyword>
<reference evidence="29" key="1">
    <citation type="submission" date="2020-10" db="EMBL/GenBank/DDBJ databases">
        <authorList>
            <person name="Han B."/>
            <person name="Lu T."/>
            <person name="Zhao Q."/>
            <person name="Huang X."/>
            <person name="Zhao Y."/>
        </authorList>
    </citation>
    <scope>NUCLEOTIDE SEQUENCE</scope>
</reference>
<dbReference type="GO" id="GO:0005789">
    <property type="term" value="C:endoplasmic reticulum membrane"/>
    <property type="evidence" value="ECO:0007669"/>
    <property type="project" value="UniProtKB-SubCell"/>
</dbReference>
<evidence type="ECO:0000256" key="17">
    <source>
        <dbReference type="ARBA" id="ARBA00023136"/>
    </source>
</evidence>
<proteinExistence type="inferred from homology"/>
<dbReference type="AlphaFoldDB" id="A0A811P3A9"/>
<feature type="signal peptide" evidence="27">
    <location>
        <begin position="1"/>
        <end position="21"/>
    </location>
</feature>
<dbReference type="InterPro" id="IPR008271">
    <property type="entry name" value="Ser/Thr_kinase_AS"/>
</dbReference>
<evidence type="ECO:0000256" key="21">
    <source>
        <dbReference type="ARBA" id="ARBA00048679"/>
    </source>
</evidence>
<evidence type="ECO:0000256" key="8">
    <source>
        <dbReference type="ARBA" id="ARBA00022614"/>
    </source>
</evidence>
<keyword evidence="30" id="KW-1185">Reference proteome</keyword>
<keyword evidence="5" id="KW-1003">Cell membrane</keyword>
<evidence type="ECO:0000256" key="25">
    <source>
        <dbReference type="PROSITE-ProRule" id="PRU10141"/>
    </source>
</evidence>
<evidence type="ECO:0000256" key="10">
    <source>
        <dbReference type="ARBA" id="ARBA00022692"/>
    </source>
</evidence>
<evidence type="ECO:0000259" key="28">
    <source>
        <dbReference type="PROSITE" id="PS50011"/>
    </source>
</evidence>
<evidence type="ECO:0000256" key="13">
    <source>
        <dbReference type="ARBA" id="ARBA00022741"/>
    </source>
</evidence>
<evidence type="ECO:0000256" key="11">
    <source>
        <dbReference type="ARBA" id="ARBA00022729"/>
    </source>
</evidence>
<evidence type="ECO:0000256" key="3">
    <source>
        <dbReference type="ARBA" id="ARBA00008684"/>
    </source>
</evidence>
<dbReference type="InterPro" id="IPR000719">
    <property type="entry name" value="Prot_kinase_dom"/>
</dbReference>
<evidence type="ECO:0000256" key="15">
    <source>
        <dbReference type="ARBA" id="ARBA00022840"/>
    </source>
</evidence>
<feature type="domain" description="Protein kinase" evidence="28">
    <location>
        <begin position="255"/>
        <end position="553"/>
    </location>
</feature>
<comment type="function">
    <text evidence="22">Receptor kinase that detects X.oryzae pv. oryzae protein Ax21 to promote innate immunity. Following X.oryzae pv. oryzae protein Ax21 detection, undergoes cleavage, releasing the processed protein kinase Xa21 chain.</text>
</comment>
<dbReference type="EC" id="2.7.11.1" evidence="4"/>
<keyword evidence="7" id="KW-0597">Phosphoprotein</keyword>
<evidence type="ECO:0000256" key="20">
    <source>
        <dbReference type="ARBA" id="ARBA00047899"/>
    </source>
</evidence>
<comment type="similarity">
    <text evidence="3">Belongs to the protein kinase superfamily. Ser/Thr protein kinase family.</text>
</comment>
<evidence type="ECO:0000256" key="22">
    <source>
        <dbReference type="ARBA" id="ARBA00054320"/>
    </source>
</evidence>
<keyword evidence="15 25" id="KW-0067">ATP-binding</keyword>
<evidence type="ECO:0000256" key="19">
    <source>
        <dbReference type="ARBA" id="ARBA00023180"/>
    </source>
</evidence>
<dbReference type="Gene3D" id="1.10.510.10">
    <property type="entry name" value="Transferase(Phosphotransferase) domain 1"/>
    <property type="match status" value="1"/>
</dbReference>
<dbReference type="Proteomes" id="UP000604825">
    <property type="component" value="Unassembled WGS sequence"/>
</dbReference>
<feature type="transmembrane region" description="Helical" evidence="26">
    <location>
        <begin position="197"/>
        <end position="220"/>
    </location>
</feature>
<dbReference type="Gene3D" id="3.80.10.10">
    <property type="entry name" value="Ribonuclease Inhibitor"/>
    <property type="match status" value="1"/>
</dbReference>
<evidence type="ECO:0000256" key="6">
    <source>
        <dbReference type="ARBA" id="ARBA00022527"/>
    </source>
</evidence>
<sequence length="676" mass="74051">MATRSPTATLVLLPLLLSASASFSTFVSATKAGDGAALLAFKATAAISGARGHGDQLASWNSSSVGGFCSWQGVKTSLRAPYHMKSASIGGLRILYLHANSLSGGNSISGFIPSNIGNLVGLEIPVVTNTPISGVILESISQLQNMSEVPKGCVFGNEMNLSIDGNDKLCGGTPQLHLPPCYMFASEKKKRHLSKSLTITLISFSALVFSVSVVSLIQLINKKLRERQKSQIIFTTDEQYERVCYHALSNGTNGFSKANLVGQGSYGMVYKCTLRDQGTTVAVKLFNTKQSRTARSFVAECEALQRVRHRCLIKIITFCSSITHQGEEFKALVFEFMPNGNLKGWLHPESGTLAQKNTLSLEQRLHIAVNILDALDYLHNHCQPSIIHCDLKPSNILLAEDMSARVGDFGISRILPQSANRTQQNSTSATGIRGTIGYIAPEYGEGSFVSTQGDVYSLGILLLEMFTGRSPTDQMFSDSLDLHKFSENALPERIWEIVDLTIWMHIDANNRTTRSRIQNCLVSVVALGISCSKKQPRERIPIQDAAIEMHAIRGDHLPEITEDVYEASVLEFFITHVQRLIGLSKVRRGRSPQRSLGAIQPSNLAASRSEGIICAGALWTIWKTRNDVVFNKKVMSSPTAIIRKTLMLIKTWRPLVKAKLSPMVDEMINVMATSAY</sequence>
<dbReference type="Gene3D" id="3.30.200.20">
    <property type="entry name" value="Phosphorylase Kinase, domain 1"/>
    <property type="match status" value="1"/>
</dbReference>
<dbReference type="GO" id="GO:0005886">
    <property type="term" value="C:plasma membrane"/>
    <property type="evidence" value="ECO:0007669"/>
    <property type="project" value="UniProtKB-SubCell"/>
</dbReference>